<dbReference type="KEGG" id="paun:MJA45_24115"/>
<dbReference type="Gene3D" id="3.30.360.10">
    <property type="entry name" value="Dihydrodipicolinate Reductase, domain 2"/>
    <property type="match status" value="1"/>
</dbReference>
<feature type="domain" description="GFO/IDH/MocA-like oxidoreductase" evidence="2">
    <location>
        <begin position="140"/>
        <end position="236"/>
    </location>
</feature>
<feature type="domain" description="Gfo/Idh/MocA-like oxidoreductase N-terminal" evidence="1">
    <location>
        <begin position="4"/>
        <end position="122"/>
    </location>
</feature>
<dbReference type="Gene3D" id="3.40.50.720">
    <property type="entry name" value="NAD(P)-binding Rossmann-like Domain"/>
    <property type="match status" value="1"/>
</dbReference>
<protein>
    <submittedName>
        <fullName evidence="3">Gfo/Idh/MocA family oxidoreductase</fullName>
    </submittedName>
</protein>
<proteinExistence type="predicted"/>
<dbReference type="AlphaFoldDB" id="A0AA96LBK5"/>
<name>A0AA96LBK5_9BACL</name>
<dbReference type="InterPro" id="IPR000683">
    <property type="entry name" value="Gfo/Idh/MocA-like_OxRdtase_N"/>
</dbReference>
<dbReference type="GO" id="GO:0000166">
    <property type="term" value="F:nucleotide binding"/>
    <property type="evidence" value="ECO:0007669"/>
    <property type="project" value="InterPro"/>
</dbReference>
<dbReference type="EMBL" id="CP130318">
    <property type="protein sequence ID" value="WNQ10671.1"/>
    <property type="molecule type" value="Genomic_DNA"/>
</dbReference>
<dbReference type="Pfam" id="PF01408">
    <property type="entry name" value="GFO_IDH_MocA"/>
    <property type="match status" value="1"/>
</dbReference>
<dbReference type="RefSeq" id="WP_315604445.1">
    <property type="nucleotide sequence ID" value="NZ_CP130318.1"/>
</dbReference>
<evidence type="ECO:0000313" key="4">
    <source>
        <dbReference type="Proteomes" id="UP001305702"/>
    </source>
</evidence>
<dbReference type="InterPro" id="IPR055170">
    <property type="entry name" value="GFO_IDH_MocA-like_dom"/>
</dbReference>
<reference evidence="3 4" key="1">
    <citation type="submission" date="2022-02" db="EMBL/GenBank/DDBJ databases">
        <title>Paenibacillus sp. MBLB1776 Whole Genome Shotgun Sequencing.</title>
        <authorList>
            <person name="Hwang C.Y."/>
            <person name="Cho E.-S."/>
            <person name="Seo M.-J."/>
        </authorList>
    </citation>
    <scope>NUCLEOTIDE SEQUENCE [LARGE SCALE GENOMIC DNA]</scope>
    <source>
        <strain evidence="3 4">MBLB1776</strain>
    </source>
</reference>
<accession>A0AA96LBK5</accession>
<sequence>MRTFRAGVIGCGSVGKVHTECVKQLDGFDMVAYCDIFEENALSLLEQYGGEYATSDIDRFFADDSLDVIYVTTLHDTHAEYSIRALLSGKHVMVEKPLALTAEECVRVGDAVNQSGKKLMAAFKLRFHEMVLKAKELIPNPVMVSMQLMDNRWGDHIWANDPIKGGGNILSQGCHATDILRFVAGGDPVETYATGGHYYQANGLPDNISAVYRFDNGVAGNLIVGDANTPSYTSKFYMQIFAEGKSVTLSDRLTTLTYNAADEEPVVFRSTEAGMLEENKALLQCLQQETEPPVNHIDGLYSTLMIMQAIESLNSRKPEPIRPLIEQLNCR</sequence>
<evidence type="ECO:0000313" key="3">
    <source>
        <dbReference type="EMBL" id="WNQ10671.1"/>
    </source>
</evidence>
<evidence type="ECO:0000259" key="2">
    <source>
        <dbReference type="Pfam" id="PF22725"/>
    </source>
</evidence>
<dbReference type="Pfam" id="PF22725">
    <property type="entry name" value="GFO_IDH_MocA_C3"/>
    <property type="match status" value="1"/>
</dbReference>
<dbReference type="SUPFAM" id="SSF51735">
    <property type="entry name" value="NAD(P)-binding Rossmann-fold domains"/>
    <property type="match status" value="1"/>
</dbReference>
<keyword evidence="4" id="KW-1185">Reference proteome</keyword>
<gene>
    <name evidence="3" type="ORF">MJA45_24115</name>
</gene>
<organism evidence="3 4">
    <name type="scientific">Paenibacillus aurantius</name>
    <dbReference type="NCBI Taxonomy" id="2918900"/>
    <lineage>
        <taxon>Bacteria</taxon>
        <taxon>Bacillati</taxon>
        <taxon>Bacillota</taxon>
        <taxon>Bacilli</taxon>
        <taxon>Bacillales</taxon>
        <taxon>Paenibacillaceae</taxon>
        <taxon>Paenibacillus</taxon>
    </lineage>
</organism>
<dbReference type="PANTHER" id="PTHR43377">
    <property type="entry name" value="BILIVERDIN REDUCTASE A"/>
    <property type="match status" value="1"/>
</dbReference>
<dbReference type="Proteomes" id="UP001305702">
    <property type="component" value="Chromosome"/>
</dbReference>
<dbReference type="InterPro" id="IPR036291">
    <property type="entry name" value="NAD(P)-bd_dom_sf"/>
</dbReference>
<dbReference type="PANTHER" id="PTHR43377:SF2">
    <property type="entry name" value="BINDING ROSSMANN FOLD OXIDOREDUCTASE, PUTATIVE (AFU_ORTHOLOGUE AFUA_4G00560)-RELATED"/>
    <property type="match status" value="1"/>
</dbReference>
<dbReference type="SUPFAM" id="SSF55347">
    <property type="entry name" value="Glyceraldehyde-3-phosphate dehydrogenase-like, C-terminal domain"/>
    <property type="match status" value="1"/>
</dbReference>
<evidence type="ECO:0000259" key="1">
    <source>
        <dbReference type="Pfam" id="PF01408"/>
    </source>
</evidence>
<dbReference type="InterPro" id="IPR051450">
    <property type="entry name" value="Gfo/Idh/MocA_Oxidoreductases"/>
</dbReference>